<accession>A0A1W6YHJ9</accession>
<keyword evidence="4" id="KW-1185">Reference proteome</keyword>
<evidence type="ECO:0000313" key="3">
    <source>
        <dbReference type="EMBL" id="ARP80522.1"/>
    </source>
</evidence>
<evidence type="ECO:0000313" key="4">
    <source>
        <dbReference type="Proteomes" id="UP000194151"/>
    </source>
</evidence>
<sequence>MTISVISSTLASAYVSSPLGPRSVQENTADAKGQPVGTAAAGGNDAPAADGQRGSTNFQARPAPGAQAADQGESDDPISRTIKMLEQQLRQVQLQIQRLAASSIPQEQKAGQLQALSGEAATLQAQIAALRQQQAEAAKGSITA</sequence>
<keyword evidence="1" id="KW-0175">Coiled coil</keyword>
<dbReference type="STRING" id="1416806.CAL12_06525"/>
<feature type="region of interest" description="Disordered" evidence="2">
    <location>
        <begin position="16"/>
        <end position="78"/>
    </location>
</feature>
<feature type="compositionally biased region" description="Low complexity" evidence="2">
    <location>
        <begin position="37"/>
        <end position="51"/>
    </location>
</feature>
<gene>
    <name evidence="3" type="ORF">CAL12_06525</name>
</gene>
<protein>
    <recommendedName>
        <fullName evidence="5">FlxA-like protein</fullName>
    </recommendedName>
</protein>
<feature type="coiled-coil region" evidence="1">
    <location>
        <begin position="82"/>
        <end position="133"/>
    </location>
</feature>
<reference evidence="3 4" key="1">
    <citation type="submission" date="2017-05" db="EMBL/GenBank/DDBJ databases">
        <title>Complete and WGS of Bordetella genogroups.</title>
        <authorList>
            <person name="Spilker T."/>
            <person name="LiPuma J."/>
        </authorList>
    </citation>
    <scope>NUCLEOTIDE SEQUENCE [LARGE SCALE GENOMIC DNA]</scope>
    <source>
        <strain evidence="3 4">AU19157</strain>
    </source>
</reference>
<evidence type="ECO:0000256" key="1">
    <source>
        <dbReference type="SAM" id="Coils"/>
    </source>
</evidence>
<organism evidence="3 4">
    <name type="scientific">Bordetella genomosp. 8</name>
    <dbReference type="NCBI Taxonomy" id="1416806"/>
    <lineage>
        <taxon>Bacteria</taxon>
        <taxon>Pseudomonadati</taxon>
        <taxon>Pseudomonadota</taxon>
        <taxon>Betaproteobacteria</taxon>
        <taxon>Burkholderiales</taxon>
        <taxon>Alcaligenaceae</taxon>
        <taxon>Bordetella</taxon>
    </lineage>
</organism>
<evidence type="ECO:0000256" key="2">
    <source>
        <dbReference type="SAM" id="MobiDB-lite"/>
    </source>
</evidence>
<evidence type="ECO:0008006" key="5">
    <source>
        <dbReference type="Google" id="ProtNLM"/>
    </source>
</evidence>
<dbReference type="RefSeq" id="WP_086063747.1">
    <property type="nucleotide sequence ID" value="NZ_CP021108.1"/>
</dbReference>
<dbReference type="AlphaFoldDB" id="A0A1W6YHJ9"/>
<dbReference type="KEGG" id="bgv:CAL12_06525"/>
<dbReference type="EMBL" id="CP021108">
    <property type="protein sequence ID" value="ARP80522.1"/>
    <property type="molecule type" value="Genomic_DNA"/>
</dbReference>
<name>A0A1W6YHJ9_9BORD</name>
<dbReference type="Proteomes" id="UP000194151">
    <property type="component" value="Chromosome"/>
</dbReference>
<proteinExistence type="predicted"/>
<dbReference type="OrthoDB" id="8636961at2"/>